<comment type="caution">
    <text evidence="2">The sequence shown here is derived from an EMBL/GenBank/DDBJ whole genome shotgun (WGS) entry which is preliminary data.</text>
</comment>
<name>A0A8J6NQE4_9CHLR</name>
<organism evidence="2 3">
    <name type="scientific">Candidatus Desulfolinea nitratireducens</name>
    <dbReference type="NCBI Taxonomy" id="2841698"/>
    <lineage>
        <taxon>Bacteria</taxon>
        <taxon>Bacillati</taxon>
        <taxon>Chloroflexota</taxon>
        <taxon>Anaerolineae</taxon>
        <taxon>Anaerolineales</taxon>
        <taxon>Anaerolineales incertae sedis</taxon>
        <taxon>Candidatus Desulfolinea</taxon>
    </lineage>
</organism>
<feature type="non-terminal residue" evidence="2">
    <location>
        <position position="170"/>
    </location>
</feature>
<dbReference type="Proteomes" id="UP000614469">
    <property type="component" value="Unassembled WGS sequence"/>
</dbReference>
<feature type="region of interest" description="Disordered" evidence="1">
    <location>
        <begin position="128"/>
        <end position="170"/>
    </location>
</feature>
<protein>
    <submittedName>
        <fullName evidence="2">Uncharacterized protein</fullName>
    </submittedName>
</protein>
<proteinExistence type="predicted"/>
<dbReference type="AlphaFoldDB" id="A0A8J6NQE4"/>
<evidence type="ECO:0000313" key="3">
    <source>
        <dbReference type="Proteomes" id="UP000614469"/>
    </source>
</evidence>
<reference evidence="2 3" key="1">
    <citation type="submission" date="2020-08" db="EMBL/GenBank/DDBJ databases">
        <title>Bridging the membrane lipid divide: bacteria of the FCB group superphylum have the potential to synthesize archaeal ether lipids.</title>
        <authorList>
            <person name="Villanueva L."/>
            <person name="Von Meijenfeldt F.A.B."/>
            <person name="Westbye A.B."/>
            <person name="Yadav S."/>
            <person name="Hopmans E.C."/>
            <person name="Dutilh B.E."/>
            <person name="Sinninghe Damste J.S."/>
        </authorList>
    </citation>
    <scope>NUCLEOTIDE SEQUENCE [LARGE SCALE GENOMIC DNA]</scope>
    <source>
        <strain evidence="2">NIOZ-UU36</strain>
    </source>
</reference>
<feature type="compositionally biased region" description="Basic and acidic residues" evidence="1">
    <location>
        <begin position="143"/>
        <end position="170"/>
    </location>
</feature>
<dbReference type="EMBL" id="JACNJN010000148">
    <property type="protein sequence ID" value="MBC8336234.1"/>
    <property type="molecule type" value="Genomic_DNA"/>
</dbReference>
<sequence length="170" mass="19439">MMSKKTNLKPRIDSEKRLSSQLIQWLLGFLLALLIAGGLWTTVLAGDSLFNAKYKYIPVALRTDKKADYSSNPEYSFNAISIDIVADILEDEAITDNQVSDEQVSEWKNNFFKKLQAPIPVVKSLPDTLLSEKETENNEEDVKDNQEEVKDNQEEVKDKIEDKKEEVKDK</sequence>
<evidence type="ECO:0000256" key="1">
    <source>
        <dbReference type="SAM" id="MobiDB-lite"/>
    </source>
</evidence>
<evidence type="ECO:0000313" key="2">
    <source>
        <dbReference type="EMBL" id="MBC8336234.1"/>
    </source>
</evidence>
<gene>
    <name evidence="2" type="ORF">H8E29_13285</name>
</gene>
<accession>A0A8J6NQE4</accession>